<feature type="transmembrane region" description="Helical" evidence="13">
    <location>
        <begin position="175"/>
        <end position="193"/>
    </location>
</feature>
<dbReference type="GO" id="GO:0006883">
    <property type="term" value="P:intracellular sodium ion homeostasis"/>
    <property type="evidence" value="ECO:0007669"/>
    <property type="project" value="TreeGrafter"/>
</dbReference>
<evidence type="ECO:0000256" key="7">
    <source>
        <dbReference type="ARBA" id="ARBA00022842"/>
    </source>
</evidence>
<dbReference type="GO" id="GO:1990573">
    <property type="term" value="P:potassium ion import across plasma membrane"/>
    <property type="evidence" value="ECO:0007669"/>
    <property type="project" value="TreeGrafter"/>
</dbReference>
<evidence type="ECO:0000256" key="5">
    <source>
        <dbReference type="ARBA" id="ARBA00022741"/>
    </source>
</evidence>
<dbReference type="Pfam" id="PF00690">
    <property type="entry name" value="Cation_ATPase_N"/>
    <property type="match status" value="1"/>
</dbReference>
<evidence type="ECO:0000256" key="10">
    <source>
        <dbReference type="ARBA" id="ARBA00023136"/>
    </source>
</evidence>
<evidence type="ECO:0000256" key="2">
    <source>
        <dbReference type="ARBA" id="ARBA00005675"/>
    </source>
</evidence>
<feature type="compositionally biased region" description="Low complexity" evidence="12">
    <location>
        <begin position="24"/>
        <end position="45"/>
    </location>
</feature>
<dbReference type="SUPFAM" id="SSF81665">
    <property type="entry name" value="Calcium ATPase, transmembrane domain M"/>
    <property type="match status" value="1"/>
</dbReference>
<dbReference type="InterPro" id="IPR023214">
    <property type="entry name" value="HAD_sf"/>
</dbReference>
<dbReference type="GO" id="GO:0005886">
    <property type="term" value="C:plasma membrane"/>
    <property type="evidence" value="ECO:0007669"/>
    <property type="project" value="UniProtKB-SubCell"/>
</dbReference>
<dbReference type="Pfam" id="PF00122">
    <property type="entry name" value="E1-E2_ATPase"/>
    <property type="match status" value="1"/>
</dbReference>
<dbReference type="STRING" id="196164.gene:10742091"/>
<protein>
    <submittedName>
        <fullName evidence="15">Putative cation-transporting P-type ATPase</fullName>
    </submittedName>
</protein>
<dbReference type="GO" id="GO:0016887">
    <property type="term" value="F:ATP hydrolysis activity"/>
    <property type="evidence" value="ECO:0007669"/>
    <property type="project" value="InterPro"/>
</dbReference>
<evidence type="ECO:0000256" key="6">
    <source>
        <dbReference type="ARBA" id="ARBA00022840"/>
    </source>
</evidence>
<organism evidence="15 16">
    <name type="scientific">Corynebacterium efficiens (strain DSM 44549 / YS-314 / AJ 12310 / JCM 11189 / NBRC 100395)</name>
    <dbReference type="NCBI Taxonomy" id="196164"/>
    <lineage>
        <taxon>Bacteria</taxon>
        <taxon>Bacillati</taxon>
        <taxon>Actinomycetota</taxon>
        <taxon>Actinomycetes</taxon>
        <taxon>Mycobacteriales</taxon>
        <taxon>Corynebacteriaceae</taxon>
        <taxon>Corynebacterium</taxon>
    </lineage>
</organism>
<evidence type="ECO:0000256" key="9">
    <source>
        <dbReference type="ARBA" id="ARBA00022989"/>
    </source>
</evidence>
<dbReference type="SUPFAM" id="SSF81653">
    <property type="entry name" value="Calcium ATPase, transduction domain A"/>
    <property type="match status" value="1"/>
</dbReference>
<dbReference type="SUPFAM" id="SSF56784">
    <property type="entry name" value="HAD-like"/>
    <property type="match status" value="1"/>
</dbReference>
<feature type="transmembrane region" description="Helical" evidence="13">
    <location>
        <begin position="918"/>
        <end position="936"/>
    </location>
</feature>
<comment type="similarity">
    <text evidence="2">Belongs to the cation transport ATPase (P-type) (TC 3.A.3) family. Type IIA subfamily.</text>
</comment>
<evidence type="ECO:0000256" key="11">
    <source>
        <dbReference type="ARBA" id="ARBA00049360"/>
    </source>
</evidence>
<dbReference type="SUPFAM" id="SSF81660">
    <property type="entry name" value="Metal cation-transporting ATPase, ATP-binding domain N"/>
    <property type="match status" value="1"/>
</dbReference>
<name>Q8FTA0_COREF</name>
<dbReference type="SFLD" id="SFLDF00027">
    <property type="entry name" value="p-type_atpase"/>
    <property type="match status" value="1"/>
</dbReference>
<accession>Q8FTA0</accession>
<dbReference type="Gene3D" id="3.40.50.1000">
    <property type="entry name" value="HAD superfamily/HAD-like"/>
    <property type="match status" value="1"/>
</dbReference>
<dbReference type="InterPro" id="IPR059000">
    <property type="entry name" value="ATPase_P-type_domA"/>
</dbReference>
<dbReference type="KEGG" id="cef:CE1670"/>
<dbReference type="HOGENOM" id="CLU_002360_3_3_11"/>
<keyword evidence="10 13" id="KW-0472">Membrane</keyword>
<dbReference type="Proteomes" id="UP000001409">
    <property type="component" value="Chromosome"/>
</dbReference>
<evidence type="ECO:0000256" key="13">
    <source>
        <dbReference type="SAM" id="Phobius"/>
    </source>
</evidence>
<dbReference type="InterPro" id="IPR004014">
    <property type="entry name" value="ATPase_P-typ_cation-transptr_N"/>
</dbReference>
<feature type="transmembrane region" description="Helical" evidence="13">
    <location>
        <begin position="153"/>
        <end position="169"/>
    </location>
</feature>
<dbReference type="PANTHER" id="PTHR43294:SF20">
    <property type="entry name" value="P-TYPE ATPASE"/>
    <property type="match status" value="1"/>
</dbReference>
<feature type="transmembrane region" description="Helical" evidence="13">
    <location>
        <begin position="368"/>
        <end position="392"/>
    </location>
</feature>
<evidence type="ECO:0000256" key="8">
    <source>
        <dbReference type="ARBA" id="ARBA00022967"/>
    </source>
</evidence>
<keyword evidence="8" id="KW-1278">Translocase</keyword>
<dbReference type="InterPro" id="IPR018303">
    <property type="entry name" value="ATPase_P-typ_P_site"/>
</dbReference>
<evidence type="ECO:0000313" key="16">
    <source>
        <dbReference type="Proteomes" id="UP000001409"/>
    </source>
</evidence>
<feature type="region of interest" description="Disordered" evidence="12">
    <location>
        <begin position="12"/>
        <end position="45"/>
    </location>
</feature>
<dbReference type="InterPro" id="IPR036412">
    <property type="entry name" value="HAD-like_sf"/>
</dbReference>
<dbReference type="InterPro" id="IPR023299">
    <property type="entry name" value="ATPase_P-typ_cyto_dom_N"/>
</dbReference>
<evidence type="ECO:0000259" key="14">
    <source>
        <dbReference type="SMART" id="SM00831"/>
    </source>
</evidence>
<feature type="transmembrane region" description="Helical" evidence="13">
    <location>
        <begin position="336"/>
        <end position="356"/>
    </location>
</feature>
<evidence type="ECO:0000256" key="1">
    <source>
        <dbReference type="ARBA" id="ARBA00004651"/>
    </source>
</evidence>
<dbReference type="SFLD" id="SFLDS00003">
    <property type="entry name" value="Haloacid_Dehalogenase"/>
    <property type="match status" value="1"/>
</dbReference>
<dbReference type="NCBIfam" id="TIGR01494">
    <property type="entry name" value="ATPase_P-type"/>
    <property type="match status" value="2"/>
</dbReference>
<keyword evidence="16" id="KW-1185">Reference proteome</keyword>
<keyword evidence="7" id="KW-0460">Magnesium</keyword>
<dbReference type="SMART" id="SM00831">
    <property type="entry name" value="Cation_ATPase_N"/>
    <property type="match status" value="1"/>
</dbReference>
<keyword evidence="4 13" id="KW-0812">Transmembrane</keyword>
<dbReference type="Pfam" id="PF13246">
    <property type="entry name" value="Cation_ATPase"/>
    <property type="match status" value="1"/>
</dbReference>
<dbReference type="InterPro" id="IPR023298">
    <property type="entry name" value="ATPase_P-typ_TM_dom_sf"/>
</dbReference>
<evidence type="ECO:0000256" key="12">
    <source>
        <dbReference type="SAM" id="MobiDB-lite"/>
    </source>
</evidence>
<reference evidence="15 16" key="1">
    <citation type="journal article" date="2003" name="Genome Res.">
        <title>Comparative complete genome sequence analysis of the amino acid replacements responsible for the thermostability of Corynebacterium efficiens.</title>
        <authorList>
            <person name="Nishio Y."/>
            <person name="Nakamura Y."/>
            <person name="Kawarabayasi Y."/>
            <person name="Usuda Y."/>
            <person name="Kimura E."/>
            <person name="Sugimoto S."/>
            <person name="Matsui K."/>
            <person name="Yamagishi A."/>
            <person name="Kikuchi H."/>
            <person name="Ikeo K."/>
            <person name="Gojobori T."/>
        </authorList>
    </citation>
    <scope>NUCLEOTIDE SEQUENCE [LARGE SCALE GENOMIC DNA]</scope>
    <source>
        <strain evidence="16">DSM 44549 / YS-314 / AJ 12310 / JCM 11189 / NBRC 100395</strain>
    </source>
</reference>
<keyword evidence="9 13" id="KW-1133">Transmembrane helix</keyword>
<dbReference type="PROSITE" id="PS00154">
    <property type="entry name" value="ATPASE_E1_E2"/>
    <property type="match status" value="1"/>
</dbReference>
<dbReference type="GO" id="GO:0036376">
    <property type="term" value="P:sodium ion export across plasma membrane"/>
    <property type="evidence" value="ECO:0007669"/>
    <property type="project" value="TreeGrafter"/>
</dbReference>
<comment type="subcellular location">
    <subcellularLocation>
        <location evidence="1">Cell membrane</location>
        <topology evidence="1">Multi-pass membrane protein</topology>
    </subcellularLocation>
</comment>
<dbReference type="Gene3D" id="2.70.150.10">
    <property type="entry name" value="Calcium-transporting ATPase, cytoplasmic transduction domain A"/>
    <property type="match status" value="1"/>
</dbReference>
<dbReference type="PRINTS" id="PR00119">
    <property type="entry name" value="CATATPASE"/>
</dbReference>
<dbReference type="SFLD" id="SFLDG00002">
    <property type="entry name" value="C1.7:_P-type_atpase_like"/>
    <property type="match status" value="1"/>
</dbReference>
<dbReference type="Pfam" id="PF00689">
    <property type="entry name" value="Cation_ATPase_C"/>
    <property type="match status" value="1"/>
</dbReference>
<feature type="domain" description="Cation-transporting P-type ATPase N-terminal" evidence="14">
    <location>
        <begin position="97"/>
        <end position="170"/>
    </location>
</feature>
<dbReference type="InterPro" id="IPR001757">
    <property type="entry name" value="P_typ_ATPase"/>
</dbReference>
<evidence type="ECO:0000256" key="4">
    <source>
        <dbReference type="ARBA" id="ARBA00022692"/>
    </source>
</evidence>
<feature type="transmembrane region" description="Helical" evidence="13">
    <location>
        <begin position="807"/>
        <end position="826"/>
    </location>
</feature>
<dbReference type="eggNOG" id="COG0474">
    <property type="taxonomic scope" value="Bacteria"/>
</dbReference>
<feature type="transmembrane region" description="Helical" evidence="13">
    <location>
        <begin position="774"/>
        <end position="795"/>
    </location>
</feature>
<feature type="transmembrane region" description="Helical" evidence="13">
    <location>
        <begin position="948"/>
        <end position="967"/>
    </location>
</feature>
<feature type="transmembrane region" description="Helical" evidence="13">
    <location>
        <begin position="847"/>
        <end position="866"/>
    </location>
</feature>
<keyword evidence="3" id="KW-0597">Phosphoprotein</keyword>
<dbReference type="PRINTS" id="PR00120">
    <property type="entry name" value="HATPASE"/>
</dbReference>
<dbReference type="PANTHER" id="PTHR43294">
    <property type="entry name" value="SODIUM/POTASSIUM-TRANSPORTING ATPASE SUBUNIT ALPHA"/>
    <property type="match status" value="1"/>
</dbReference>
<feature type="transmembrane region" description="Helical" evidence="13">
    <location>
        <begin position="878"/>
        <end position="897"/>
    </location>
</feature>
<dbReference type="FunFam" id="2.70.150.10:FF:000160">
    <property type="entry name" value="Sarcoplasmic/endoplasmic reticulum calcium ATPase 1"/>
    <property type="match status" value="1"/>
</dbReference>
<dbReference type="Gene3D" id="1.20.1110.10">
    <property type="entry name" value="Calcium-transporting ATPase, transmembrane domain"/>
    <property type="match status" value="1"/>
</dbReference>
<dbReference type="GO" id="GO:0030007">
    <property type="term" value="P:intracellular potassium ion homeostasis"/>
    <property type="evidence" value="ECO:0007669"/>
    <property type="project" value="TreeGrafter"/>
</dbReference>
<evidence type="ECO:0000256" key="3">
    <source>
        <dbReference type="ARBA" id="ARBA00022553"/>
    </source>
</evidence>
<dbReference type="InterPro" id="IPR008250">
    <property type="entry name" value="ATPase_P-typ_transduc_dom_A_sf"/>
</dbReference>
<dbReference type="GO" id="GO:0005391">
    <property type="term" value="F:P-type sodium:potassium-exchanging transporter activity"/>
    <property type="evidence" value="ECO:0007669"/>
    <property type="project" value="TreeGrafter"/>
</dbReference>
<dbReference type="AlphaFoldDB" id="Q8FTA0"/>
<dbReference type="InterPro" id="IPR044492">
    <property type="entry name" value="P_typ_ATPase_HD_dom"/>
</dbReference>
<sequence length="976" mass="105047">MMRSISAVCSVTPRSFPSIPSPTTPSSTGVVSSRRRSTGSATRTTLVDAHHPTHHARHCVDADVDWWCQIPDLQEICTMSQPPEVRTPTDDRPPLTAPHALGADEVLEHLEVDTRGLSSEHAAQLLDHYGPNELRQAEPETVLQRLFRQINDPMIYVLIGAALLTALLGHWTDTIVIAAVVVVNMMVGFIQEGKAADALASIREMLSPESTVLRDEHWTTIDATTLVPGDIIRFSAGDRIPADVRIISATNLQVEEAALTGESNPVVKSPEPVEEEAGIGDRTSMGFSSTTALTGTGTGVVTATGNDTEIGRITTMLDQVDSVDTPLTRTMSRFSATLAVVCVVLAVIMLVVSWLVHGTPFEQLIMSAIGFAVAAIPEGLPAVIAITLALGVQSMAGRNAITRQLNSVETLGSVTTICSDKTGTLTRNEMTVRALVTARGSYEVTGDGYEPVGTISDRDTGEEVHPGDAADIHALAQVAANVCDAQIREVDGAWQLVGEPTDGGIRAFAMKTGVEPAPRLAEVPFDSSYKYMATLHEGDGEQIMLVKGAPDRLLDRSTRQGEGAPLDRAFWEARIEELGSRGLRVLAAARRALPVLVDDFSPDTVDQGELTFLGVYGIMDPPRTEVIGAIDTVQKAGVRVRMITGDHASTASAIAREVGIQGKRVLTGREITEATDEQLRELVRDTGVFVRTSPEHKLRIVRALQANGEVVSMTGDGVNDAPSLKQADVGVAMGIKGTEATKDAADIVLADDNFATIARAMEMGRTIYDNLRKAIVFMLPTNGAQGLVIFVSMLFGLQLPITPLQVLWINLITSITLSLALSFEPAEPDIMKRQPRDPKANILDREAFIRIIYVSLLLGAMTFGAFSLALDNGATLEQARTIAVNSLAVGQIFYLFVTRFSRVHAFRRALFTGNQVSWLCVGIMLVLQLGFVYLPFMNAAFGTAPVSLDSWLVPVAAGVAIFVVVEVEKFVRRRTA</sequence>
<dbReference type="InterPro" id="IPR006068">
    <property type="entry name" value="ATPase_P-typ_cation-transptr_C"/>
</dbReference>
<dbReference type="InterPro" id="IPR050510">
    <property type="entry name" value="Cation_transp_ATPase_P-type"/>
</dbReference>
<proteinExistence type="inferred from homology"/>
<dbReference type="GO" id="GO:1902600">
    <property type="term" value="P:proton transmembrane transport"/>
    <property type="evidence" value="ECO:0007669"/>
    <property type="project" value="TreeGrafter"/>
</dbReference>
<keyword evidence="5" id="KW-0547">Nucleotide-binding</keyword>
<comment type="catalytic activity">
    <reaction evidence="11">
        <text>ATP + H2O = ADP + phosphate + H(+)</text>
        <dbReference type="Rhea" id="RHEA:13065"/>
        <dbReference type="ChEBI" id="CHEBI:15377"/>
        <dbReference type="ChEBI" id="CHEBI:15378"/>
        <dbReference type="ChEBI" id="CHEBI:30616"/>
        <dbReference type="ChEBI" id="CHEBI:43474"/>
        <dbReference type="ChEBI" id="CHEBI:456216"/>
    </reaction>
</comment>
<evidence type="ECO:0000313" key="15">
    <source>
        <dbReference type="EMBL" id="BAC18480.1"/>
    </source>
</evidence>
<keyword evidence="6" id="KW-0067">ATP-binding</keyword>
<dbReference type="Gene3D" id="3.40.1110.10">
    <property type="entry name" value="Calcium-transporting ATPase, cytoplasmic domain N"/>
    <property type="match status" value="1"/>
</dbReference>
<dbReference type="EMBL" id="BA000035">
    <property type="protein sequence ID" value="BAC18480.1"/>
    <property type="molecule type" value="Genomic_DNA"/>
</dbReference>
<dbReference type="GO" id="GO:0005524">
    <property type="term" value="F:ATP binding"/>
    <property type="evidence" value="ECO:0007669"/>
    <property type="project" value="UniProtKB-KW"/>
</dbReference>